<gene>
    <name evidence="2" type="ORF">ACFOYY_23005</name>
</gene>
<protein>
    <submittedName>
        <fullName evidence="2">Uncharacterized protein</fullName>
    </submittedName>
</protein>
<dbReference type="RefSeq" id="WP_352015984.1">
    <property type="nucleotide sequence ID" value="NZ_JBHSBC010000022.1"/>
</dbReference>
<keyword evidence="1" id="KW-1133">Transmembrane helix</keyword>
<feature type="transmembrane region" description="Helical" evidence="1">
    <location>
        <begin position="112"/>
        <end position="135"/>
    </location>
</feature>
<accession>A0ABV8F449</accession>
<organism evidence="2 3">
    <name type="scientific">Streptosporangium jomthongense</name>
    <dbReference type="NCBI Taxonomy" id="1193683"/>
    <lineage>
        <taxon>Bacteria</taxon>
        <taxon>Bacillati</taxon>
        <taxon>Actinomycetota</taxon>
        <taxon>Actinomycetes</taxon>
        <taxon>Streptosporangiales</taxon>
        <taxon>Streptosporangiaceae</taxon>
        <taxon>Streptosporangium</taxon>
    </lineage>
</organism>
<dbReference type="EMBL" id="JBHSBC010000022">
    <property type="protein sequence ID" value="MFC3983019.1"/>
    <property type="molecule type" value="Genomic_DNA"/>
</dbReference>
<keyword evidence="1" id="KW-0812">Transmembrane</keyword>
<keyword evidence="1" id="KW-0472">Membrane</keyword>
<name>A0ABV8F449_9ACTN</name>
<proteinExistence type="predicted"/>
<feature type="transmembrane region" description="Helical" evidence="1">
    <location>
        <begin position="52"/>
        <end position="69"/>
    </location>
</feature>
<feature type="transmembrane region" description="Helical" evidence="1">
    <location>
        <begin position="81"/>
        <end position="100"/>
    </location>
</feature>
<comment type="caution">
    <text evidence="2">The sequence shown here is derived from an EMBL/GenBank/DDBJ whole genome shotgun (WGS) entry which is preliminary data.</text>
</comment>
<dbReference type="Proteomes" id="UP001595698">
    <property type="component" value="Unassembled WGS sequence"/>
</dbReference>
<sequence length="204" mass="22002">MDTRAAGSPPAGHRDTIRNLGLGLTVCTLPWVVSNVLFGPHGDGPGSRINDLTALLFQIGLFALVTAQLRTRATGTSRASVILLRVETVLLVPACLWSLLHGILPVEARGATWLAVLDVFWPLSMLGMFTIGVKLAFAGRWRGVLRWWPLVAESWAFVAIPSLWLLGEPVGRWIGAGHLVAGYATLGLLLARSPELTVTPRERG</sequence>
<keyword evidence="3" id="KW-1185">Reference proteome</keyword>
<reference evidence="3" key="1">
    <citation type="journal article" date="2019" name="Int. J. Syst. Evol. Microbiol.">
        <title>The Global Catalogue of Microorganisms (GCM) 10K type strain sequencing project: providing services to taxonomists for standard genome sequencing and annotation.</title>
        <authorList>
            <consortium name="The Broad Institute Genomics Platform"/>
            <consortium name="The Broad Institute Genome Sequencing Center for Infectious Disease"/>
            <person name="Wu L."/>
            <person name="Ma J."/>
        </authorList>
    </citation>
    <scope>NUCLEOTIDE SEQUENCE [LARGE SCALE GENOMIC DNA]</scope>
    <source>
        <strain evidence="3">TBRC 7912</strain>
    </source>
</reference>
<feature type="transmembrane region" description="Helical" evidence="1">
    <location>
        <begin position="173"/>
        <end position="191"/>
    </location>
</feature>
<feature type="transmembrane region" description="Helical" evidence="1">
    <location>
        <begin position="20"/>
        <end position="40"/>
    </location>
</feature>
<evidence type="ECO:0000256" key="1">
    <source>
        <dbReference type="SAM" id="Phobius"/>
    </source>
</evidence>
<evidence type="ECO:0000313" key="3">
    <source>
        <dbReference type="Proteomes" id="UP001595698"/>
    </source>
</evidence>
<feature type="transmembrane region" description="Helical" evidence="1">
    <location>
        <begin position="147"/>
        <end position="167"/>
    </location>
</feature>
<evidence type="ECO:0000313" key="2">
    <source>
        <dbReference type="EMBL" id="MFC3983019.1"/>
    </source>
</evidence>